<dbReference type="AlphaFoldDB" id="B3PJH7"/>
<accession>B3PJH7</accession>
<organism evidence="1 2">
    <name type="scientific">Cellvibrio japonicus (strain Ueda107)</name>
    <name type="common">Pseudomonas fluorescens subsp. cellulosa</name>
    <dbReference type="NCBI Taxonomy" id="498211"/>
    <lineage>
        <taxon>Bacteria</taxon>
        <taxon>Pseudomonadati</taxon>
        <taxon>Pseudomonadota</taxon>
        <taxon>Gammaproteobacteria</taxon>
        <taxon>Cellvibrionales</taxon>
        <taxon>Cellvibrionaceae</taxon>
        <taxon>Cellvibrio</taxon>
    </lineage>
</organism>
<dbReference type="KEGG" id="cja:CJA_0582"/>
<name>B3PJH7_CELJU</name>
<reference evidence="1 2" key="1">
    <citation type="journal article" date="2008" name="J. Bacteriol.">
        <title>Insights into plant cell wall degradation from the genome sequence of the soil bacterium Cellvibrio japonicus.</title>
        <authorList>
            <person name="Deboy R.T."/>
            <person name="Mongodin E.F."/>
            <person name="Fouts D.E."/>
            <person name="Tailford L.E."/>
            <person name="Khouri H."/>
            <person name="Emerson J.B."/>
            <person name="Mohamoud Y."/>
            <person name="Watkins K."/>
            <person name="Henrissat B."/>
            <person name="Gilbert H.J."/>
            <person name="Nelson K.E."/>
        </authorList>
    </citation>
    <scope>NUCLEOTIDE SEQUENCE [LARGE SCALE GENOMIC DNA]</scope>
    <source>
        <strain evidence="1 2">Ueda107</strain>
    </source>
</reference>
<evidence type="ECO:0000313" key="1">
    <source>
        <dbReference type="EMBL" id="ACE83298.1"/>
    </source>
</evidence>
<proteinExistence type="predicted"/>
<protein>
    <submittedName>
        <fullName evidence="1">Uncharacterized protein</fullName>
    </submittedName>
</protein>
<dbReference type="STRING" id="498211.CJA_0582"/>
<keyword evidence="2" id="KW-1185">Reference proteome</keyword>
<dbReference type="Proteomes" id="UP000001036">
    <property type="component" value="Chromosome"/>
</dbReference>
<gene>
    <name evidence="1" type="ordered locus">CJA_0582</name>
</gene>
<dbReference type="eggNOG" id="COG1957">
    <property type="taxonomic scope" value="Bacteria"/>
</dbReference>
<dbReference type="EMBL" id="CP000934">
    <property type="protein sequence ID" value="ACE83298.1"/>
    <property type="molecule type" value="Genomic_DNA"/>
</dbReference>
<sequence>MSHPAPGILCCPGAIFNGKPRAHLDAKTTGTLKKDQGYPLIKVCRKTEPAQIFKEFHETRNR</sequence>
<dbReference type="HOGENOM" id="CLU_2895770_0_0_6"/>
<evidence type="ECO:0000313" key="2">
    <source>
        <dbReference type="Proteomes" id="UP000001036"/>
    </source>
</evidence>